<keyword evidence="4 6" id="KW-1133">Transmembrane helix</keyword>
<feature type="domain" description="Putative aromatic acid exporter C-terminal" evidence="7">
    <location>
        <begin position="169"/>
        <end position="333"/>
    </location>
</feature>
<dbReference type="EMBL" id="CP009933">
    <property type="protein sequence ID" value="AKA72017.1"/>
    <property type="molecule type" value="Genomic_DNA"/>
</dbReference>
<feature type="transmembrane region" description="Helical" evidence="6">
    <location>
        <begin position="40"/>
        <end position="62"/>
    </location>
</feature>
<dbReference type="InterPro" id="IPR010343">
    <property type="entry name" value="ArAE_1"/>
</dbReference>
<dbReference type="Gene3D" id="1.20.120.940">
    <property type="entry name" value="Putative aromatic acid exporter, C-terminal domain"/>
    <property type="match status" value="1"/>
</dbReference>
<evidence type="ECO:0000256" key="1">
    <source>
        <dbReference type="ARBA" id="ARBA00004651"/>
    </source>
</evidence>
<dbReference type="Proteomes" id="UP000033115">
    <property type="component" value="Chromosome"/>
</dbReference>
<accession>A0A0E3JS05</accession>
<dbReference type="HOGENOM" id="CLU_067525_0_0_9"/>
<gene>
    <name evidence="8" type="ORF">CSCA_4892</name>
</gene>
<dbReference type="InterPro" id="IPR052984">
    <property type="entry name" value="UPF0421"/>
</dbReference>
<dbReference type="GO" id="GO:0005886">
    <property type="term" value="C:plasma membrane"/>
    <property type="evidence" value="ECO:0007669"/>
    <property type="project" value="UniProtKB-SubCell"/>
</dbReference>
<feature type="transmembrane region" description="Helical" evidence="6">
    <location>
        <begin position="148"/>
        <end position="165"/>
    </location>
</feature>
<feature type="transmembrane region" description="Helical" evidence="6">
    <location>
        <begin position="83"/>
        <end position="109"/>
    </location>
</feature>
<keyword evidence="5 6" id="KW-0472">Membrane</keyword>
<dbReference type="AlphaFoldDB" id="A0A0E3JS05"/>
<evidence type="ECO:0000259" key="7">
    <source>
        <dbReference type="Pfam" id="PF11728"/>
    </source>
</evidence>
<keyword evidence="9" id="KW-1185">Reference proteome</keyword>
<reference evidence="8 9" key="1">
    <citation type="journal article" date="2015" name="J. Biotechnol.">
        <title>Complete genome sequence of a malodorant-producing acetogen, Clostridium scatologenes ATCC 25775(T).</title>
        <authorList>
            <person name="Zhu Z."/>
            <person name="Guo T."/>
            <person name="Zheng H."/>
            <person name="Song T."/>
            <person name="Ouyang P."/>
            <person name="Xie J."/>
        </authorList>
    </citation>
    <scope>NUCLEOTIDE SEQUENCE [LARGE SCALE GENOMIC DNA]</scope>
    <source>
        <strain evidence="8 9">ATCC 25775</strain>
    </source>
</reference>
<evidence type="ECO:0000256" key="3">
    <source>
        <dbReference type="ARBA" id="ARBA00022692"/>
    </source>
</evidence>
<feature type="transmembrane region" description="Helical" evidence="6">
    <location>
        <begin position="115"/>
        <end position="136"/>
    </location>
</feature>
<dbReference type="PANTHER" id="PTHR40064:SF1">
    <property type="entry name" value="MEMBRANE PROTEIN"/>
    <property type="match status" value="1"/>
</dbReference>
<dbReference type="InterPro" id="IPR038323">
    <property type="entry name" value="ArAE_1_C_sf"/>
</dbReference>
<dbReference type="Pfam" id="PF06081">
    <property type="entry name" value="ArAE_1"/>
    <property type="match status" value="1"/>
</dbReference>
<evidence type="ECO:0000313" key="8">
    <source>
        <dbReference type="EMBL" id="AKA72017.1"/>
    </source>
</evidence>
<organism evidence="8 9">
    <name type="scientific">Clostridium scatologenes</name>
    <dbReference type="NCBI Taxonomy" id="1548"/>
    <lineage>
        <taxon>Bacteria</taxon>
        <taxon>Bacillati</taxon>
        <taxon>Bacillota</taxon>
        <taxon>Clostridia</taxon>
        <taxon>Eubacteriales</taxon>
        <taxon>Clostridiaceae</taxon>
        <taxon>Clostridium</taxon>
    </lineage>
</organism>
<dbReference type="InterPro" id="IPR021062">
    <property type="entry name" value="ArAE_1_C"/>
</dbReference>
<protein>
    <recommendedName>
        <fullName evidence="7">Putative aromatic acid exporter C-terminal domain-containing protein</fullName>
    </recommendedName>
</protein>
<dbReference type="KEGG" id="csq:CSCA_4892"/>
<dbReference type="Pfam" id="PF11728">
    <property type="entry name" value="ArAE_1_C"/>
    <property type="match status" value="1"/>
</dbReference>
<dbReference type="STRING" id="1548.CSCA_4892"/>
<evidence type="ECO:0000256" key="6">
    <source>
        <dbReference type="SAM" id="Phobius"/>
    </source>
</evidence>
<evidence type="ECO:0000313" key="9">
    <source>
        <dbReference type="Proteomes" id="UP000033115"/>
    </source>
</evidence>
<proteinExistence type="predicted"/>
<sequence>MLGLSINKAVIDKNFTINEVNHMKKFVGLRTLKTAIGSSLAIIIAECLGLKYAAAAGIITILSIQNTKKTSIKLALQRIESTLLALLISSILFLIFGFKPLTFGIYLIIFIPLTVILKITDGIVVSSVLVTHLLAAESISMFWIKNEFLLMTVGAGIGIFLNIYMPKIENEIKETQKNIEEYMRKILFNMAENLRNQSIHIEDGLFNELEIILKEGTRSAYRHLNNYIINDVKYYVQYMEMRTLQYETLKYMKNNFIKFYMTFEQTETVAAFTEKVASDFEEFNTAEELLRELNEIINMFKVQELPKTREEFENRAMLFQFLNDMESLLRVKKSFIKNYKHIIE</sequence>
<evidence type="ECO:0000256" key="2">
    <source>
        <dbReference type="ARBA" id="ARBA00022475"/>
    </source>
</evidence>
<evidence type="ECO:0000256" key="4">
    <source>
        <dbReference type="ARBA" id="ARBA00022989"/>
    </source>
</evidence>
<evidence type="ECO:0000256" key="5">
    <source>
        <dbReference type="ARBA" id="ARBA00023136"/>
    </source>
</evidence>
<keyword evidence="2" id="KW-1003">Cell membrane</keyword>
<name>A0A0E3JS05_CLOSL</name>
<comment type="subcellular location">
    <subcellularLocation>
        <location evidence="1">Cell membrane</location>
        <topology evidence="1">Multi-pass membrane protein</topology>
    </subcellularLocation>
</comment>
<dbReference type="PANTHER" id="PTHR40064">
    <property type="entry name" value="MEMBRANE PROTEIN-RELATED"/>
    <property type="match status" value="1"/>
</dbReference>
<keyword evidence="3 6" id="KW-0812">Transmembrane</keyword>